<protein>
    <recommendedName>
        <fullName evidence="1">DUF1559 domain-containing protein</fullName>
    </recommendedName>
</protein>
<dbReference type="NCBIfam" id="TIGR04294">
    <property type="entry name" value="pre_pil_HX9DG"/>
    <property type="match status" value="1"/>
</dbReference>
<dbReference type="InterPro" id="IPR045584">
    <property type="entry name" value="Pilin-like"/>
</dbReference>
<dbReference type="Pfam" id="PF07596">
    <property type="entry name" value="SBP_bac_10"/>
    <property type="match status" value="1"/>
</dbReference>
<dbReference type="RefSeq" id="WP_145268971.1">
    <property type="nucleotide sequence ID" value="NZ_CP036272.1"/>
</dbReference>
<dbReference type="InterPro" id="IPR011453">
    <property type="entry name" value="DUF1559"/>
</dbReference>
<proteinExistence type="predicted"/>
<sequence length="280" mass="30499">MKRNAFTLVELLVVIAIIGILVGLLLPAVQASREAARRMSCTNNLAQLGLAVHHFEFAMEHLPAGSTNPTGPIKNVVDPTQIEISWVGYILPHLEQQRLAKTLDYNKSCFGPENAQVREIELSALRCPSNPHTSGVDETFNQAAVSDYAACYHADEAPIDQDNNGVMFLNSKIRYADISDGASSTFLLGEHVGDFQNLGWLSGTRGTLRNTSSLNAMTFEEAMAYKPEPLETGGFGSVHNGGAQFVLCDGAVRFISESIDPEIYSYYGDRADGAIYQEAH</sequence>
<evidence type="ECO:0000313" key="3">
    <source>
        <dbReference type="Proteomes" id="UP000315003"/>
    </source>
</evidence>
<dbReference type="Pfam" id="PF07963">
    <property type="entry name" value="N_methyl"/>
    <property type="match status" value="1"/>
</dbReference>
<dbReference type="PANTHER" id="PTHR30093:SF2">
    <property type="entry name" value="TYPE II SECRETION SYSTEM PROTEIN H"/>
    <property type="match status" value="1"/>
</dbReference>
<dbReference type="OrthoDB" id="255848at2"/>
<dbReference type="PANTHER" id="PTHR30093">
    <property type="entry name" value="GENERAL SECRETION PATHWAY PROTEIN G"/>
    <property type="match status" value="1"/>
</dbReference>
<dbReference type="Gene3D" id="3.30.700.10">
    <property type="entry name" value="Glycoprotein, Type 4 Pilin"/>
    <property type="match status" value="1"/>
</dbReference>
<gene>
    <name evidence="2" type="ORF">SV7mr_05600</name>
</gene>
<reference evidence="2 3" key="1">
    <citation type="submission" date="2019-02" db="EMBL/GenBank/DDBJ databases">
        <title>Deep-cultivation of Planctomycetes and their phenomic and genomic characterization uncovers novel biology.</title>
        <authorList>
            <person name="Wiegand S."/>
            <person name="Jogler M."/>
            <person name="Boedeker C."/>
            <person name="Pinto D."/>
            <person name="Vollmers J."/>
            <person name="Rivas-Marin E."/>
            <person name="Kohn T."/>
            <person name="Peeters S.H."/>
            <person name="Heuer A."/>
            <person name="Rast P."/>
            <person name="Oberbeckmann S."/>
            <person name="Bunk B."/>
            <person name="Jeske O."/>
            <person name="Meyerdierks A."/>
            <person name="Storesund J.E."/>
            <person name="Kallscheuer N."/>
            <person name="Luecker S."/>
            <person name="Lage O.M."/>
            <person name="Pohl T."/>
            <person name="Merkel B.J."/>
            <person name="Hornburger P."/>
            <person name="Mueller R.-W."/>
            <person name="Bruemmer F."/>
            <person name="Labrenz M."/>
            <person name="Spormann A.M."/>
            <person name="Op den Camp H."/>
            <person name="Overmann J."/>
            <person name="Amann R."/>
            <person name="Jetten M.S.M."/>
            <person name="Mascher T."/>
            <person name="Medema M.H."/>
            <person name="Devos D.P."/>
            <person name="Kaster A.-K."/>
            <person name="Ovreas L."/>
            <person name="Rohde M."/>
            <person name="Galperin M.Y."/>
            <person name="Jogler C."/>
        </authorList>
    </citation>
    <scope>NUCLEOTIDE SEQUENCE [LARGE SCALE GENOMIC DNA]</scope>
    <source>
        <strain evidence="2 3">SV_7m_r</strain>
    </source>
</reference>
<dbReference type="SUPFAM" id="SSF54523">
    <property type="entry name" value="Pili subunits"/>
    <property type="match status" value="1"/>
</dbReference>
<organism evidence="2 3">
    <name type="scientific">Stieleria bergensis</name>
    <dbReference type="NCBI Taxonomy" id="2528025"/>
    <lineage>
        <taxon>Bacteria</taxon>
        <taxon>Pseudomonadati</taxon>
        <taxon>Planctomycetota</taxon>
        <taxon>Planctomycetia</taxon>
        <taxon>Pirellulales</taxon>
        <taxon>Pirellulaceae</taxon>
        <taxon>Stieleria</taxon>
    </lineage>
</organism>
<dbReference type="Proteomes" id="UP000315003">
    <property type="component" value="Chromosome"/>
</dbReference>
<accession>A0A517SPL9</accession>
<dbReference type="InterPro" id="IPR012902">
    <property type="entry name" value="N_methyl_site"/>
</dbReference>
<evidence type="ECO:0000259" key="1">
    <source>
        <dbReference type="Pfam" id="PF07596"/>
    </source>
</evidence>
<evidence type="ECO:0000313" key="2">
    <source>
        <dbReference type="EMBL" id="QDT58071.1"/>
    </source>
</evidence>
<dbReference type="NCBIfam" id="TIGR02532">
    <property type="entry name" value="IV_pilin_GFxxxE"/>
    <property type="match status" value="1"/>
</dbReference>
<feature type="domain" description="DUF1559" evidence="1">
    <location>
        <begin position="30"/>
        <end position="262"/>
    </location>
</feature>
<name>A0A517SPL9_9BACT</name>
<keyword evidence="3" id="KW-1185">Reference proteome</keyword>
<dbReference type="AlphaFoldDB" id="A0A517SPL9"/>
<dbReference type="InterPro" id="IPR027558">
    <property type="entry name" value="Pre_pil_HX9DG_C"/>
</dbReference>
<dbReference type="EMBL" id="CP036272">
    <property type="protein sequence ID" value="QDT58071.1"/>
    <property type="molecule type" value="Genomic_DNA"/>
</dbReference>